<dbReference type="Gene3D" id="3.30.200.20">
    <property type="entry name" value="Phosphorylase Kinase, domain 1"/>
    <property type="match status" value="1"/>
</dbReference>
<dbReference type="OrthoDB" id="9762169at2"/>
<reference evidence="10 11" key="1">
    <citation type="journal article" date="2007" name="Genome Res.">
        <title>Genome characteristics of facultatively symbiotic Frankia sp. strains reflect host range and host plant biogeography.</title>
        <authorList>
            <person name="Normand P."/>
            <person name="Lapierre P."/>
            <person name="Tisa L.S."/>
            <person name="Gogarten J.P."/>
            <person name="Alloisio N."/>
            <person name="Bagnarol E."/>
            <person name="Bassi C.A."/>
            <person name="Berry A.M."/>
            <person name="Bickhart D.M."/>
            <person name="Choisne N."/>
            <person name="Couloux A."/>
            <person name="Cournoyer B."/>
            <person name="Cruveiller S."/>
            <person name="Daubin V."/>
            <person name="Demange N."/>
            <person name="Francino M.P."/>
            <person name="Goltsman E."/>
            <person name="Huang Y."/>
            <person name="Kopp O.R."/>
            <person name="Labarre L."/>
            <person name="Lapidus A."/>
            <person name="Lavire C."/>
            <person name="Marechal J."/>
            <person name="Martinez M."/>
            <person name="Mastronunzio J.E."/>
            <person name="Mullin B.C."/>
            <person name="Niemann J."/>
            <person name="Pujic P."/>
            <person name="Rawnsley T."/>
            <person name="Rouy Z."/>
            <person name="Schenowitz C."/>
            <person name="Sellstedt A."/>
            <person name="Tavares F."/>
            <person name="Tomkins J.P."/>
            <person name="Vallenet D."/>
            <person name="Valverde C."/>
            <person name="Wall L.G."/>
            <person name="Wang Y."/>
            <person name="Medigue C."/>
            <person name="Benson D.R."/>
        </authorList>
    </citation>
    <scope>NUCLEOTIDE SEQUENCE [LARGE SCALE GENOMIC DNA]</scope>
    <source>
        <strain evidence="11">DSM 45986 / CECT 9034 / ACN14a</strain>
    </source>
</reference>
<dbReference type="KEGG" id="fal:FRAAL5298"/>
<dbReference type="eggNOG" id="COG0515">
    <property type="taxonomic scope" value="Bacteria"/>
</dbReference>
<dbReference type="InterPro" id="IPR035992">
    <property type="entry name" value="Ricin_B-like_lectins"/>
</dbReference>
<dbReference type="InterPro" id="IPR000719">
    <property type="entry name" value="Prot_kinase_dom"/>
</dbReference>
<proteinExistence type="inferred from homology"/>
<dbReference type="InterPro" id="IPR011009">
    <property type="entry name" value="Kinase-like_dom_sf"/>
</dbReference>
<gene>
    <name evidence="10" type="ordered locus">FRAAL5298</name>
</gene>
<dbReference type="InterPro" id="IPR017441">
    <property type="entry name" value="Protein_kinase_ATP_BS"/>
</dbReference>
<comment type="similarity">
    <text evidence="1">Belongs to the protein kinase superfamily. NEK Ser/Thr protein kinase family. NIMA subfamily.</text>
</comment>
<dbReference type="STRING" id="326424.FRAAL5298"/>
<protein>
    <recommendedName>
        <fullName evidence="2">non-specific serine/threonine protein kinase</fullName>
        <ecNumber evidence="2">2.7.11.1</ecNumber>
    </recommendedName>
</protein>
<feature type="compositionally biased region" description="Pro residues" evidence="8">
    <location>
        <begin position="271"/>
        <end position="292"/>
    </location>
</feature>
<evidence type="ECO:0000256" key="8">
    <source>
        <dbReference type="SAM" id="MobiDB-lite"/>
    </source>
</evidence>
<dbReference type="HOGENOM" id="CLU_446722_0_0_11"/>
<evidence type="ECO:0000256" key="4">
    <source>
        <dbReference type="ARBA" id="ARBA00022741"/>
    </source>
</evidence>
<dbReference type="AlphaFoldDB" id="Q0RF20"/>
<evidence type="ECO:0000313" key="11">
    <source>
        <dbReference type="Proteomes" id="UP000000657"/>
    </source>
</evidence>
<dbReference type="CDD" id="cd14014">
    <property type="entry name" value="STKc_PknB_like"/>
    <property type="match status" value="1"/>
</dbReference>
<dbReference type="InterPro" id="IPR000772">
    <property type="entry name" value="Ricin_B_lectin"/>
</dbReference>
<dbReference type="PANTHER" id="PTHR43671:SF13">
    <property type="entry name" value="SERINE_THREONINE-PROTEIN KINASE NEK2"/>
    <property type="match status" value="1"/>
</dbReference>
<dbReference type="Gene3D" id="1.10.510.10">
    <property type="entry name" value="Transferase(Phosphotransferase) domain 1"/>
    <property type="match status" value="1"/>
</dbReference>
<feature type="compositionally biased region" description="Low complexity" evidence="8">
    <location>
        <begin position="470"/>
        <end position="489"/>
    </location>
</feature>
<evidence type="ECO:0000256" key="3">
    <source>
        <dbReference type="ARBA" id="ARBA00022679"/>
    </source>
</evidence>
<dbReference type="PROSITE" id="PS00108">
    <property type="entry name" value="PROTEIN_KINASE_ST"/>
    <property type="match status" value="1"/>
</dbReference>
<dbReference type="PANTHER" id="PTHR43671">
    <property type="entry name" value="SERINE/THREONINE-PROTEIN KINASE NEK"/>
    <property type="match status" value="1"/>
</dbReference>
<dbReference type="InterPro" id="IPR008271">
    <property type="entry name" value="Ser/Thr_kinase_AS"/>
</dbReference>
<dbReference type="PROSITE" id="PS50231">
    <property type="entry name" value="RICIN_B_LECTIN"/>
    <property type="match status" value="1"/>
</dbReference>
<evidence type="ECO:0000256" key="2">
    <source>
        <dbReference type="ARBA" id="ARBA00012513"/>
    </source>
</evidence>
<keyword evidence="5 10" id="KW-0418">Kinase</keyword>
<keyword evidence="4 7" id="KW-0547">Nucleotide-binding</keyword>
<dbReference type="Pfam" id="PF00069">
    <property type="entry name" value="Pkinase"/>
    <property type="match status" value="1"/>
</dbReference>
<feature type="binding site" evidence="7">
    <location>
        <position position="37"/>
    </location>
    <ligand>
        <name>ATP</name>
        <dbReference type="ChEBI" id="CHEBI:30616"/>
    </ligand>
</feature>
<name>Q0RF20_FRAAA</name>
<dbReference type="InterPro" id="IPR050660">
    <property type="entry name" value="NEK_Ser/Thr_kinase"/>
</dbReference>
<dbReference type="PROSITE" id="PS00107">
    <property type="entry name" value="PROTEIN_KINASE_ATP"/>
    <property type="match status" value="1"/>
</dbReference>
<keyword evidence="3 10" id="KW-0808">Transferase</keyword>
<feature type="compositionally biased region" description="Low complexity" evidence="8">
    <location>
        <begin position="382"/>
        <end position="446"/>
    </location>
</feature>
<dbReference type="SUPFAM" id="SSF50370">
    <property type="entry name" value="Ricin B-like lectins"/>
    <property type="match status" value="1"/>
</dbReference>
<accession>Q0RF20</accession>
<dbReference type="GO" id="GO:0005524">
    <property type="term" value="F:ATP binding"/>
    <property type="evidence" value="ECO:0007669"/>
    <property type="project" value="UniProtKB-UniRule"/>
</dbReference>
<organism evidence="10 11">
    <name type="scientific">Frankia alni (strain DSM 45986 / CECT 9034 / ACN14a)</name>
    <dbReference type="NCBI Taxonomy" id="326424"/>
    <lineage>
        <taxon>Bacteria</taxon>
        <taxon>Bacillati</taxon>
        <taxon>Actinomycetota</taxon>
        <taxon>Actinomycetes</taxon>
        <taxon>Frankiales</taxon>
        <taxon>Frankiaceae</taxon>
        <taxon>Frankia</taxon>
    </lineage>
</organism>
<dbReference type="Gene3D" id="2.80.10.50">
    <property type="match status" value="1"/>
</dbReference>
<evidence type="ECO:0000256" key="1">
    <source>
        <dbReference type="ARBA" id="ARBA00010886"/>
    </source>
</evidence>
<dbReference type="Pfam" id="PF14200">
    <property type="entry name" value="RicinB_lectin_2"/>
    <property type="match status" value="1"/>
</dbReference>
<sequence length="621" mass="63036">MAMRLGSSYTLESLVGRGGMGEVWRGHDQSGRVLAFKLLLPELTTDERIVARFMRERSVLTRIQSPFVVKVWDLVAEHGRLAIVMDFIEGSDLRQYLRSRGTLPPAEAVALTGDVLTGLGVAHDLGIVHRDLKPANVLLGGDSPALHPRVTDFGIAAVMDASTELTTSQGILGTPTYMAPEMVSGGEVGPPADVYAAGIVLYELLSGVTPFAGLMPLAVMRAHVDLLPGRPPGLDDALWAVISAMLAKNPADRPGMADLRALQPGLEGRPAQPPLGSPPPAATGPQPAPAGPARPQAAAPLPPPDPVTADPVVSDPVASNPVASDPVASNAHGGYWRRVPVFVAVVAVVLTLGATALERTLRDGPDPAPRQNLAASDPGPVRPSTAAASSATTGTSPVTGAAASATAGATSATAEASSATAEPGSAGPAAPAAGTGSRPAPGSAAGPGTGNVSAGNAVPVAEPVAPRSQPPAGTAGDPATAPAPAAPAAQSATKSWADTATGACLDSDGARIYTLDCNGGDWQRWTRDGLRFRNLHTGTCMASAAGGHTADGTQIPDSLYATTCDGSAGQQWAVASSTRFGQAFRNVATGNCLDSNHESPNGTGYQAYTLPCSGNNYQNWT</sequence>
<dbReference type="GO" id="GO:0004674">
    <property type="term" value="F:protein serine/threonine kinase activity"/>
    <property type="evidence" value="ECO:0007669"/>
    <property type="project" value="UniProtKB-KW"/>
</dbReference>
<dbReference type="CDD" id="cd23415">
    <property type="entry name" value="beta-trefoil_Ricin_AH"/>
    <property type="match status" value="1"/>
</dbReference>
<keyword evidence="10" id="KW-0723">Serine/threonine-protein kinase</keyword>
<dbReference type="Proteomes" id="UP000000657">
    <property type="component" value="Chromosome"/>
</dbReference>
<dbReference type="PROSITE" id="PS50011">
    <property type="entry name" value="PROTEIN_KINASE_DOM"/>
    <property type="match status" value="1"/>
</dbReference>
<feature type="compositionally biased region" description="Low complexity" evidence="8">
    <location>
        <begin position="307"/>
        <end position="318"/>
    </location>
</feature>
<dbReference type="CAZy" id="CBM13">
    <property type="family name" value="Carbohydrate-Binding Module Family 13"/>
</dbReference>
<dbReference type="SUPFAM" id="SSF56112">
    <property type="entry name" value="Protein kinase-like (PK-like)"/>
    <property type="match status" value="1"/>
</dbReference>
<feature type="region of interest" description="Disordered" evidence="8">
    <location>
        <begin position="360"/>
        <end position="494"/>
    </location>
</feature>
<evidence type="ECO:0000313" key="10">
    <source>
        <dbReference type="EMBL" id="CAJ63931.1"/>
    </source>
</evidence>
<dbReference type="SMART" id="SM00220">
    <property type="entry name" value="S_TKc"/>
    <property type="match status" value="1"/>
</dbReference>
<evidence type="ECO:0000256" key="6">
    <source>
        <dbReference type="ARBA" id="ARBA00022840"/>
    </source>
</evidence>
<feature type="region of interest" description="Disordered" evidence="8">
    <location>
        <begin position="264"/>
        <end position="326"/>
    </location>
</feature>
<feature type="domain" description="Protein kinase" evidence="9">
    <location>
        <begin position="9"/>
        <end position="266"/>
    </location>
</feature>
<keyword evidence="11" id="KW-1185">Reference proteome</keyword>
<dbReference type="EMBL" id="CT573213">
    <property type="protein sequence ID" value="CAJ63931.1"/>
    <property type="molecule type" value="Genomic_DNA"/>
</dbReference>
<dbReference type="EC" id="2.7.11.1" evidence="2"/>
<evidence type="ECO:0000259" key="9">
    <source>
        <dbReference type="PROSITE" id="PS50011"/>
    </source>
</evidence>
<evidence type="ECO:0000256" key="7">
    <source>
        <dbReference type="PROSITE-ProRule" id="PRU10141"/>
    </source>
</evidence>
<keyword evidence="6 7" id="KW-0067">ATP-binding</keyword>
<evidence type="ECO:0000256" key="5">
    <source>
        <dbReference type="ARBA" id="ARBA00022777"/>
    </source>
</evidence>